<accession>A0A0V1AIP0</accession>
<proteinExistence type="predicted"/>
<reference evidence="1 2" key="1">
    <citation type="submission" date="2015-01" db="EMBL/GenBank/DDBJ databases">
        <title>Evolution of Trichinella species and genotypes.</title>
        <authorList>
            <person name="Korhonen P.K."/>
            <person name="Edoardo P."/>
            <person name="Giuseppe L.R."/>
            <person name="Gasser R.B."/>
        </authorList>
    </citation>
    <scope>NUCLEOTIDE SEQUENCE [LARGE SCALE GENOMIC DNA]</scope>
    <source>
        <strain evidence="1">ISS3</strain>
    </source>
</reference>
<dbReference type="EMBL" id="JYDH01001579">
    <property type="protein sequence ID" value="KRY24612.1"/>
    <property type="molecule type" value="Genomic_DNA"/>
</dbReference>
<dbReference type="InParanoid" id="A0A0V1AIP0"/>
<name>A0A0V1AIP0_TRISP</name>
<evidence type="ECO:0000313" key="1">
    <source>
        <dbReference type="EMBL" id="KRY24612.1"/>
    </source>
</evidence>
<protein>
    <submittedName>
        <fullName evidence="1">Uncharacterized protein</fullName>
    </submittedName>
</protein>
<evidence type="ECO:0000313" key="2">
    <source>
        <dbReference type="Proteomes" id="UP000054776"/>
    </source>
</evidence>
<keyword evidence="2" id="KW-1185">Reference proteome</keyword>
<sequence>MFVVSSYFLSNNHNVIVAVKHRNDQITQCKICIMKIASAFEWHKVHVALCQRQCLPSH</sequence>
<comment type="caution">
    <text evidence="1">The sequence shown here is derived from an EMBL/GenBank/DDBJ whole genome shotgun (WGS) entry which is preliminary data.</text>
</comment>
<gene>
    <name evidence="1" type="ORF">T01_12015</name>
</gene>
<dbReference type="Proteomes" id="UP000054776">
    <property type="component" value="Unassembled WGS sequence"/>
</dbReference>
<organism evidence="1 2">
    <name type="scientific">Trichinella spiralis</name>
    <name type="common">Trichina worm</name>
    <dbReference type="NCBI Taxonomy" id="6334"/>
    <lineage>
        <taxon>Eukaryota</taxon>
        <taxon>Metazoa</taxon>
        <taxon>Ecdysozoa</taxon>
        <taxon>Nematoda</taxon>
        <taxon>Enoplea</taxon>
        <taxon>Dorylaimia</taxon>
        <taxon>Trichinellida</taxon>
        <taxon>Trichinellidae</taxon>
        <taxon>Trichinella</taxon>
    </lineage>
</organism>
<dbReference type="AlphaFoldDB" id="A0A0V1AIP0"/>